<protein>
    <submittedName>
        <fullName evidence="2">Uncharacterized protein</fullName>
    </submittedName>
</protein>
<name>A0A6J5LVX5_9CAUD</name>
<sequence>MNENKIREMVQFVLSKPVPERINSKEYISNRKSENPIDTITMDVPLFIRMMEFSREDAQSDMDLHDVAEKAISLSNNGKTLTMSDYETMFGGELNEAQSSSNEVTIFPEVEIKSLKFLADIVNRVIESLAKAGKNIDENSFKQLNADLNILLTSINNKIDKINKMSSTGGLSESMSDEAYVPYNIKKFAEQRGVSSLVDEVADWVKEVRARITGGTAIGKNYSTLVLDMGNQTSDIHIDTDNETIKLYGKPVRNFNEFKEVYMDKMTQDQIEHDEYTLRKERGLEEGLPKGYWSKKIPGGKMEESYKTLVNKLEKKGKSEKASKAIAGAIASYKKKGGGKGPTAKQKSMAETIMSKLKGK</sequence>
<evidence type="ECO:0000256" key="1">
    <source>
        <dbReference type="SAM" id="MobiDB-lite"/>
    </source>
</evidence>
<gene>
    <name evidence="2" type="ORF">UFOVP331_185</name>
</gene>
<proteinExistence type="predicted"/>
<feature type="region of interest" description="Disordered" evidence="1">
    <location>
        <begin position="333"/>
        <end position="360"/>
    </location>
</feature>
<evidence type="ECO:0000313" key="2">
    <source>
        <dbReference type="EMBL" id="CAB4138625.1"/>
    </source>
</evidence>
<reference evidence="2" key="1">
    <citation type="submission" date="2020-04" db="EMBL/GenBank/DDBJ databases">
        <authorList>
            <person name="Chiriac C."/>
            <person name="Salcher M."/>
            <person name="Ghai R."/>
            <person name="Kavagutti S V."/>
        </authorList>
    </citation>
    <scope>NUCLEOTIDE SEQUENCE</scope>
</reference>
<dbReference type="EMBL" id="LR796345">
    <property type="protein sequence ID" value="CAB4138625.1"/>
    <property type="molecule type" value="Genomic_DNA"/>
</dbReference>
<organism evidence="2">
    <name type="scientific">uncultured Caudovirales phage</name>
    <dbReference type="NCBI Taxonomy" id="2100421"/>
    <lineage>
        <taxon>Viruses</taxon>
        <taxon>Duplodnaviria</taxon>
        <taxon>Heunggongvirae</taxon>
        <taxon>Uroviricota</taxon>
        <taxon>Caudoviricetes</taxon>
        <taxon>Peduoviridae</taxon>
        <taxon>Maltschvirus</taxon>
        <taxon>Maltschvirus maltsch</taxon>
    </lineage>
</organism>
<accession>A0A6J5LVX5</accession>